<feature type="signal peptide" evidence="2">
    <location>
        <begin position="1"/>
        <end position="20"/>
    </location>
</feature>
<reference evidence="3" key="1">
    <citation type="submission" date="2021-03" db="EMBL/GenBank/DDBJ databases">
        <title>Chromosome level genome of the anhydrobiotic midge Polypedilum vanderplanki.</title>
        <authorList>
            <person name="Yoshida Y."/>
            <person name="Kikawada T."/>
            <person name="Gusev O."/>
        </authorList>
    </citation>
    <scope>NUCLEOTIDE SEQUENCE</scope>
    <source>
        <strain evidence="3">NIAS01</strain>
        <tissue evidence="3">Whole body or cell culture</tissue>
    </source>
</reference>
<keyword evidence="1" id="KW-0472">Membrane</keyword>
<keyword evidence="1" id="KW-1133">Transmembrane helix</keyword>
<keyword evidence="4" id="KW-1185">Reference proteome</keyword>
<feature type="chain" id="PRO_5039927412" evidence="2">
    <location>
        <begin position="21"/>
        <end position="127"/>
    </location>
</feature>
<keyword evidence="1" id="KW-0812">Transmembrane</keyword>
<proteinExistence type="predicted"/>
<name>A0A9J6CJI0_POLVA</name>
<evidence type="ECO:0000313" key="3">
    <source>
        <dbReference type="EMBL" id="KAG5681726.1"/>
    </source>
</evidence>
<dbReference type="Proteomes" id="UP001107558">
    <property type="component" value="Chromosome 1"/>
</dbReference>
<evidence type="ECO:0000256" key="2">
    <source>
        <dbReference type="SAM" id="SignalP"/>
    </source>
</evidence>
<dbReference type="AlphaFoldDB" id="A0A9J6CJI0"/>
<dbReference type="EMBL" id="JADBJN010000001">
    <property type="protein sequence ID" value="KAG5681726.1"/>
    <property type="molecule type" value="Genomic_DNA"/>
</dbReference>
<accession>A0A9J6CJI0</accession>
<sequence>MNKIFIIAFITTSLIASSNCGIKDFVDDGIYTTIHAILKNQHPTEPEKTDCIIADFRRNKVADQFYTTDLILDHGKLIRKVQPYLDEANFKCSLILFFQSPLGICAILALFLLAFSFICCLIRCICC</sequence>
<keyword evidence="2" id="KW-0732">Signal</keyword>
<comment type="caution">
    <text evidence="3">The sequence shown here is derived from an EMBL/GenBank/DDBJ whole genome shotgun (WGS) entry which is preliminary data.</text>
</comment>
<evidence type="ECO:0000313" key="4">
    <source>
        <dbReference type="Proteomes" id="UP001107558"/>
    </source>
</evidence>
<protein>
    <submittedName>
        <fullName evidence="3">Uncharacterized protein</fullName>
    </submittedName>
</protein>
<organism evidence="3 4">
    <name type="scientific">Polypedilum vanderplanki</name>
    <name type="common">Sleeping chironomid midge</name>
    <dbReference type="NCBI Taxonomy" id="319348"/>
    <lineage>
        <taxon>Eukaryota</taxon>
        <taxon>Metazoa</taxon>
        <taxon>Ecdysozoa</taxon>
        <taxon>Arthropoda</taxon>
        <taxon>Hexapoda</taxon>
        <taxon>Insecta</taxon>
        <taxon>Pterygota</taxon>
        <taxon>Neoptera</taxon>
        <taxon>Endopterygota</taxon>
        <taxon>Diptera</taxon>
        <taxon>Nematocera</taxon>
        <taxon>Chironomoidea</taxon>
        <taxon>Chironomidae</taxon>
        <taxon>Chironominae</taxon>
        <taxon>Polypedilum</taxon>
        <taxon>Polypedilum</taxon>
    </lineage>
</organism>
<gene>
    <name evidence="3" type="ORF">PVAND_011136</name>
</gene>
<feature type="transmembrane region" description="Helical" evidence="1">
    <location>
        <begin position="94"/>
        <end position="122"/>
    </location>
</feature>
<evidence type="ECO:0000256" key="1">
    <source>
        <dbReference type="SAM" id="Phobius"/>
    </source>
</evidence>